<dbReference type="Pfam" id="PF00560">
    <property type="entry name" value="LRR_1"/>
    <property type="match status" value="1"/>
</dbReference>
<dbReference type="InterPro" id="IPR032675">
    <property type="entry name" value="LRR_dom_sf"/>
</dbReference>
<organism evidence="1 2">
    <name type="scientific">Gossypium gossypioides</name>
    <name type="common">Mexican cotton</name>
    <name type="synonym">Selera gossypioides</name>
    <dbReference type="NCBI Taxonomy" id="34282"/>
    <lineage>
        <taxon>Eukaryota</taxon>
        <taxon>Viridiplantae</taxon>
        <taxon>Streptophyta</taxon>
        <taxon>Embryophyta</taxon>
        <taxon>Tracheophyta</taxon>
        <taxon>Spermatophyta</taxon>
        <taxon>Magnoliopsida</taxon>
        <taxon>eudicotyledons</taxon>
        <taxon>Gunneridae</taxon>
        <taxon>Pentapetalae</taxon>
        <taxon>rosids</taxon>
        <taxon>malvids</taxon>
        <taxon>Malvales</taxon>
        <taxon>Malvaceae</taxon>
        <taxon>Malvoideae</taxon>
        <taxon>Gossypium</taxon>
    </lineage>
</organism>
<comment type="caution">
    <text evidence="1">The sequence shown here is derived from an EMBL/GenBank/DDBJ whole genome shotgun (WGS) entry which is preliminary data.</text>
</comment>
<protein>
    <submittedName>
        <fullName evidence="1">Uncharacterized protein</fullName>
    </submittedName>
</protein>
<reference evidence="1 2" key="1">
    <citation type="journal article" date="2019" name="Genome Biol. Evol.">
        <title>Insights into the evolution of the New World diploid cottons (Gossypium, subgenus Houzingenia) based on genome sequencing.</title>
        <authorList>
            <person name="Grover C.E."/>
            <person name="Arick M.A. 2nd"/>
            <person name="Thrash A."/>
            <person name="Conover J.L."/>
            <person name="Sanders W.S."/>
            <person name="Peterson D.G."/>
            <person name="Frelichowski J.E."/>
            <person name="Scheffler J.A."/>
            <person name="Scheffler B.E."/>
            <person name="Wendel J.F."/>
        </authorList>
    </citation>
    <scope>NUCLEOTIDE SEQUENCE [LARGE SCALE GENOMIC DNA]</scope>
    <source>
        <strain evidence="1">5</strain>
        <tissue evidence="1">Leaf</tissue>
    </source>
</reference>
<keyword evidence="2" id="KW-1185">Reference proteome</keyword>
<dbReference type="Gene3D" id="3.80.10.10">
    <property type="entry name" value="Ribonuclease Inhibitor"/>
    <property type="match status" value="1"/>
</dbReference>
<evidence type="ECO:0000313" key="2">
    <source>
        <dbReference type="Proteomes" id="UP000593579"/>
    </source>
</evidence>
<accession>A0A7J9BME5</accession>
<evidence type="ECO:0000313" key="1">
    <source>
        <dbReference type="EMBL" id="MBA0737330.1"/>
    </source>
</evidence>
<dbReference type="AlphaFoldDB" id="A0A7J9BME5"/>
<dbReference type="Proteomes" id="UP000593579">
    <property type="component" value="Unassembled WGS sequence"/>
</dbReference>
<dbReference type="EMBL" id="JABEZY010000004">
    <property type="protein sequence ID" value="MBA0737330.1"/>
    <property type="molecule type" value="Genomic_DNA"/>
</dbReference>
<sequence length="57" mass="6153">FLEALILVRNRLTGALFDLSISSLRKLSLSGKQLEGPLPVNIGKMSQLVLLDVSSNS</sequence>
<dbReference type="SUPFAM" id="SSF52058">
    <property type="entry name" value="L domain-like"/>
    <property type="match status" value="1"/>
</dbReference>
<dbReference type="InterPro" id="IPR001611">
    <property type="entry name" value="Leu-rich_rpt"/>
</dbReference>
<proteinExistence type="predicted"/>
<name>A0A7J9BME5_GOSGO</name>
<gene>
    <name evidence="1" type="ORF">Gogos_010800</name>
</gene>
<feature type="non-terminal residue" evidence="1">
    <location>
        <position position="1"/>
    </location>
</feature>